<keyword evidence="4" id="KW-1185">Reference proteome</keyword>
<feature type="domain" description="PRTase associated wHTH" evidence="2">
    <location>
        <begin position="326"/>
        <end position="407"/>
    </location>
</feature>
<organism evidence="3 4">
    <name type="scientific">Parapusillimonas granuli</name>
    <dbReference type="NCBI Taxonomy" id="380911"/>
    <lineage>
        <taxon>Bacteria</taxon>
        <taxon>Pseudomonadati</taxon>
        <taxon>Pseudomonadota</taxon>
        <taxon>Betaproteobacteria</taxon>
        <taxon>Burkholderiales</taxon>
        <taxon>Alcaligenaceae</taxon>
        <taxon>Parapusillimonas</taxon>
    </lineage>
</organism>
<evidence type="ECO:0000259" key="1">
    <source>
        <dbReference type="Pfam" id="PF24390"/>
    </source>
</evidence>
<evidence type="ECO:0000259" key="2">
    <source>
        <dbReference type="Pfam" id="PF24409"/>
    </source>
</evidence>
<dbReference type="Pfam" id="PF24390">
    <property type="entry name" value="PRTase-CE"/>
    <property type="match status" value="1"/>
</dbReference>
<evidence type="ECO:0000313" key="3">
    <source>
        <dbReference type="EMBL" id="NYT51019.1"/>
    </source>
</evidence>
<proteinExistence type="predicted"/>
<feature type="domain" description="PRTase-CE" evidence="1">
    <location>
        <begin position="18"/>
        <end position="275"/>
    </location>
</feature>
<accession>A0A853G3Y4</accession>
<dbReference type="InterPro" id="IPR056920">
    <property type="entry name" value="PRTase-CE"/>
</dbReference>
<comment type="caution">
    <text evidence="3">The sequence shown here is derived from an EMBL/GenBank/DDBJ whole genome shotgun (WGS) entry which is preliminary data.</text>
</comment>
<reference evidence="3 4" key="1">
    <citation type="submission" date="2020-07" db="EMBL/GenBank/DDBJ databases">
        <title>Taxonomic revisions and descriptions of new bacterial species based on genomic comparisons in the high-G+C-content subgroup of the family Alcaligenaceae.</title>
        <authorList>
            <person name="Szabo A."/>
            <person name="Felfoldi T."/>
        </authorList>
    </citation>
    <scope>NUCLEOTIDE SEQUENCE [LARGE SCALE GENOMIC DNA]</scope>
    <source>
        <strain evidence="3 4">LMG 24012</strain>
    </source>
</reference>
<dbReference type="Pfam" id="PF24409">
    <property type="entry name" value="wHTH-PRTase_assc"/>
    <property type="match status" value="1"/>
</dbReference>
<dbReference type="EMBL" id="JACCEM010000009">
    <property type="protein sequence ID" value="NYT51019.1"/>
    <property type="molecule type" value="Genomic_DNA"/>
</dbReference>
<sequence length="412" mass="46021">MSSGPVSARHLLLTARGEQWLNNFDEADRPIARDLTASLTLVSHNEFERGLISLVHQVAHELRGPIGLYGVREIDDSVCLDTADNTTSIDATPRGADIGSEGRLANVIRNLSLGHPSQFLNHPSIEELRARRVATILVLDDFVGSGQRCSNYLSALWKSRSLRSWRSYNRIQFKAIAYSATAMGIRHVQRHPSQPLIHIVRHCPTITALHWKDTYINDAKKFCRHYAHQAKLGRWALGFRDSESLLVFEHGCPNNAPAIFWAISRNTPTWIPLFPSRRVDISVSTAFPNEIARRDPVHTLIEAGQRRLASALSSNAHRPLTDQEALTLALFSKGKNRVTTVANATGLSAKEAIELIERCISAGWISAHQRITDRGMTELRGIRQSSTHRVHRLPDLGKEEYYPTALKSHGNG</sequence>
<gene>
    <name evidence="3" type="ORF">H0A72_17035</name>
</gene>
<evidence type="ECO:0000313" key="4">
    <source>
        <dbReference type="Proteomes" id="UP000559809"/>
    </source>
</evidence>
<dbReference type="RefSeq" id="WP_180157507.1">
    <property type="nucleotide sequence ID" value="NZ_JACCEM010000009.1"/>
</dbReference>
<dbReference type="InterPro" id="IPR057055">
    <property type="entry name" value="wHTH-PRTase_assoc"/>
</dbReference>
<dbReference type="Proteomes" id="UP000559809">
    <property type="component" value="Unassembled WGS sequence"/>
</dbReference>
<dbReference type="AlphaFoldDB" id="A0A853G3Y4"/>
<name>A0A853G3Y4_9BURK</name>
<protein>
    <submittedName>
        <fullName evidence="3">Uncharacterized protein</fullName>
    </submittedName>
</protein>